<dbReference type="Pfam" id="PF13476">
    <property type="entry name" value="AAA_23"/>
    <property type="match status" value="1"/>
</dbReference>
<dbReference type="Gene3D" id="1.10.30.50">
    <property type="match status" value="1"/>
</dbReference>
<evidence type="ECO:0000313" key="3">
    <source>
        <dbReference type="Proteomes" id="UP000464780"/>
    </source>
</evidence>
<gene>
    <name evidence="2" type="ORF">C1N66_20805</name>
</gene>
<dbReference type="EMBL" id="CP028009">
    <property type="protein sequence ID" value="QHV45455.1"/>
    <property type="molecule type" value="Genomic_DNA"/>
</dbReference>
<dbReference type="InterPro" id="IPR027417">
    <property type="entry name" value="P-loop_NTPase"/>
</dbReference>
<dbReference type="SMART" id="SM00382">
    <property type="entry name" value="AAA"/>
    <property type="match status" value="1"/>
</dbReference>
<organism evidence="2 3">
    <name type="scientific">Bacillus cereus</name>
    <dbReference type="NCBI Taxonomy" id="1396"/>
    <lineage>
        <taxon>Bacteria</taxon>
        <taxon>Bacillati</taxon>
        <taxon>Bacillota</taxon>
        <taxon>Bacilli</taxon>
        <taxon>Bacillales</taxon>
        <taxon>Bacillaceae</taxon>
        <taxon>Bacillus</taxon>
        <taxon>Bacillus cereus group</taxon>
    </lineage>
</organism>
<dbReference type="AlphaFoldDB" id="A0AB73ULW5"/>
<dbReference type="SUPFAM" id="SSF52540">
    <property type="entry name" value="P-loop containing nucleoside triphosphate hydrolases"/>
    <property type="match status" value="1"/>
</dbReference>
<sequence length="703" mass="83382">MIRIYKSEKMNWLSDELWMSELQDISYIEYNVDKLDFIASECFNEKCSYCENSMEFVEVQIDYYRPVNGALNTVDGIFRENLYTWLKNDVDNLFSICVECNRAKSNRFPVEGEVAVFNASKNELLKEKRLLLNPYRDYPERHFSYSSDGRIYPRTKKGQFTIDVLNLNRTSLIKARRNEYIRFEDLCKGYIDKRHGWYIEDIIREITQKSIFAGLKRYILSDLILRGSMEYTGELDEYLKGIMTKSEWIYLISTNKNNFIEPRKRKYYDVEKKINHYHVAENEDISKYFSKQRLIEKIEIHNFKIIKDLKIDLTLSKSKDAPWLMLLGENGIGKSTILQAIALTLMGEREREDILWEINKDARDYVRDGATEGYIKVYLSGMFEPISLYFNKEWSRFRGKNHQEQRVLLLAYGSTRLLPRNSMEMDPEITWARVRNLFNPFIPLVHVKEYLLSLNDKDFTNISRSIESILLEDVLIVRNKSKDSLFFRMHNSLFKLEELSDGYQTVIVFAIDIMMVMKNRWRSFDAEGIVLIDEIDAHLHPRWNIEIVSRLKKAFPKIQFIATSHNPLSLRGLIDGEIAVLLEDEDKNPYITQKLPSQKGFNVEVLLTSKFFGLYDTMPELNKLFDRYYLLLSNPEPNSEEKQEIKYLKNKLEKYDKTGTTIREQKFYEVVDEYLAKSRARNSNYNEQDFKKMIKETIEYFEG</sequence>
<dbReference type="InterPro" id="IPR038729">
    <property type="entry name" value="Rad50/SbcC_AAA"/>
</dbReference>
<dbReference type="GO" id="GO:0006302">
    <property type="term" value="P:double-strand break repair"/>
    <property type="evidence" value="ECO:0007669"/>
    <property type="project" value="InterPro"/>
</dbReference>
<dbReference type="RefSeq" id="WP_162280373.1">
    <property type="nucleotide sequence ID" value="NZ_CP028009.1"/>
</dbReference>
<dbReference type="InterPro" id="IPR051396">
    <property type="entry name" value="Bact_Antivir_Def_Nuclease"/>
</dbReference>
<dbReference type="PANTHER" id="PTHR43581:SF2">
    <property type="entry name" value="EXCINUCLEASE ATPASE SUBUNIT"/>
    <property type="match status" value="1"/>
</dbReference>
<feature type="domain" description="AAA+ ATPase" evidence="1">
    <location>
        <begin position="320"/>
        <end position="584"/>
    </location>
</feature>
<dbReference type="GO" id="GO:0005524">
    <property type="term" value="F:ATP binding"/>
    <property type="evidence" value="ECO:0007669"/>
    <property type="project" value="InterPro"/>
</dbReference>
<evidence type="ECO:0000313" key="2">
    <source>
        <dbReference type="EMBL" id="QHV45455.1"/>
    </source>
</evidence>
<name>A0AB73ULW5_BACCE</name>
<dbReference type="InterPro" id="IPR003959">
    <property type="entry name" value="ATPase_AAA_core"/>
</dbReference>
<dbReference type="Pfam" id="PF13304">
    <property type="entry name" value="AAA_21"/>
    <property type="match status" value="1"/>
</dbReference>
<reference evidence="2 3" key="1">
    <citation type="submission" date="2018-03" db="EMBL/GenBank/DDBJ databases">
        <title>The complete genome of bacterial strain SGAir0260.</title>
        <authorList>
            <person name="Schuster S.C."/>
        </authorList>
    </citation>
    <scope>NUCLEOTIDE SEQUENCE [LARGE SCALE GENOMIC DNA]</scope>
    <source>
        <strain evidence="2 3">SGAir0260</strain>
    </source>
</reference>
<dbReference type="InterPro" id="IPR003593">
    <property type="entry name" value="AAA+_ATPase"/>
</dbReference>
<protein>
    <submittedName>
        <fullName evidence="2">AAA family ATPase</fullName>
    </submittedName>
</protein>
<dbReference type="PANTHER" id="PTHR43581">
    <property type="entry name" value="ATP/GTP PHOSPHATASE"/>
    <property type="match status" value="1"/>
</dbReference>
<dbReference type="Gene3D" id="3.40.50.300">
    <property type="entry name" value="P-loop containing nucleotide triphosphate hydrolases"/>
    <property type="match status" value="2"/>
</dbReference>
<dbReference type="GO" id="GO:0016887">
    <property type="term" value="F:ATP hydrolysis activity"/>
    <property type="evidence" value="ECO:0007669"/>
    <property type="project" value="InterPro"/>
</dbReference>
<accession>A0AB73ULW5</accession>
<dbReference type="Proteomes" id="UP000464780">
    <property type="component" value="Chromosome"/>
</dbReference>
<evidence type="ECO:0000259" key="1">
    <source>
        <dbReference type="SMART" id="SM00382"/>
    </source>
</evidence>
<proteinExistence type="predicted"/>